<dbReference type="GO" id="GO:0008270">
    <property type="term" value="F:zinc ion binding"/>
    <property type="evidence" value="ECO:0007669"/>
    <property type="project" value="UniProtKB-KW"/>
</dbReference>
<keyword evidence="3" id="KW-0677">Repeat</keyword>
<evidence type="ECO:0000256" key="4">
    <source>
        <dbReference type="ARBA" id="ARBA00022771"/>
    </source>
</evidence>
<dbReference type="CDD" id="cd20336">
    <property type="entry name" value="Rcat_RBR"/>
    <property type="match status" value="1"/>
</dbReference>
<gene>
    <name evidence="8" type="ORF">ACEWY4_025075</name>
</gene>
<keyword evidence="9" id="KW-1185">Reference proteome</keyword>
<dbReference type="Proteomes" id="UP001591681">
    <property type="component" value="Unassembled WGS sequence"/>
</dbReference>
<evidence type="ECO:0000256" key="6">
    <source>
        <dbReference type="ARBA" id="ARBA00022833"/>
    </source>
</evidence>
<keyword evidence="1" id="KW-0808">Transferase</keyword>
<organism evidence="8 9">
    <name type="scientific">Coilia grayii</name>
    <name type="common">Gray's grenadier anchovy</name>
    <dbReference type="NCBI Taxonomy" id="363190"/>
    <lineage>
        <taxon>Eukaryota</taxon>
        <taxon>Metazoa</taxon>
        <taxon>Chordata</taxon>
        <taxon>Craniata</taxon>
        <taxon>Vertebrata</taxon>
        <taxon>Euteleostomi</taxon>
        <taxon>Actinopterygii</taxon>
        <taxon>Neopterygii</taxon>
        <taxon>Teleostei</taxon>
        <taxon>Clupei</taxon>
        <taxon>Clupeiformes</taxon>
        <taxon>Clupeoidei</taxon>
        <taxon>Engraulidae</taxon>
        <taxon>Coilinae</taxon>
        <taxon>Coilia</taxon>
    </lineage>
</organism>
<dbReference type="EMBL" id="JBHFQA010000022">
    <property type="protein sequence ID" value="KAL2079331.1"/>
    <property type="molecule type" value="Genomic_DNA"/>
</dbReference>
<reference evidence="8 9" key="1">
    <citation type="submission" date="2024-09" db="EMBL/GenBank/DDBJ databases">
        <title>A chromosome-level genome assembly of Gray's grenadier anchovy, Coilia grayii.</title>
        <authorList>
            <person name="Fu Z."/>
        </authorList>
    </citation>
    <scope>NUCLEOTIDE SEQUENCE [LARGE SCALE GENOMIC DNA]</scope>
    <source>
        <strain evidence="8">G4</strain>
        <tissue evidence="8">Muscle</tissue>
    </source>
</reference>
<comment type="caution">
    <text evidence="8">The sequence shown here is derived from an EMBL/GenBank/DDBJ whole genome shotgun (WGS) entry which is preliminary data.</text>
</comment>
<evidence type="ECO:0000256" key="2">
    <source>
        <dbReference type="ARBA" id="ARBA00022723"/>
    </source>
</evidence>
<keyword evidence="2" id="KW-0479">Metal-binding</keyword>
<dbReference type="GO" id="GO:0016740">
    <property type="term" value="F:transferase activity"/>
    <property type="evidence" value="ECO:0007669"/>
    <property type="project" value="UniProtKB-KW"/>
</dbReference>
<evidence type="ECO:0000256" key="5">
    <source>
        <dbReference type="ARBA" id="ARBA00022786"/>
    </source>
</evidence>
<dbReference type="PROSITE" id="PS51873">
    <property type="entry name" value="TRIAD"/>
    <property type="match status" value="1"/>
</dbReference>
<keyword evidence="5" id="KW-0833">Ubl conjugation pathway</keyword>
<dbReference type="AlphaFoldDB" id="A0ABD1IWI5"/>
<evidence type="ECO:0000256" key="1">
    <source>
        <dbReference type="ARBA" id="ARBA00022679"/>
    </source>
</evidence>
<name>A0ABD1IWI5_9TELE</name>
<keyword evidence="6" id="KW-0862">Zinc</keyword>
<evidence type="ECO:0000256" key="3">
    <source>
        <dbReference type="ARBA" id="ARBA00022737"/>
    </source>
</evidence>
<dbReference type="InterPro" id="IPR044066">
    <property type="entry name" value="TRIAD_supradom"/>
</dbReference>
<feature type="domain" description="RING-type" evidence="7">
    <location>
        <begin position="25"/>
        <end position="262"/>
    </location>
</feature>
<dbReference type="SUPFAM" id="SSF57850">
    <property type="entry name" value="RING/U-box"/>
    <property type="match status" value="1"/>
</dbReference>
<keyword evidence="4" id="KW-0863">Zinc-finger</keyword>
<sequence>MSTQQGEDEKSYDPSDTTLIFVQEPDVLEPPEFDDPDTLKAKMSCGHAVKPQSLTGWCRSLMDQGQYEFFCPAPVNGTNEKCNKEWPYTEIRKLALLTDEEQADFEETLPRLAAARYCEYKSCPGCQSFVERGDLTNLCVRCAVCAAKKGAMFEFCWQCLGIWKGRAPRSDRCENEGCANPDVEKLAECKTITLSQVKTPSGEAVQCPSLRSCPTCGLLIEHNTRACKMIICPRCKKEFCFLCLKLKADCLKTSGHFVLCTVAAKQTSIPSWVK</sequence>
<evidence type="ECO:0000313" key="9">
    <source>
        <dbReference type="Proteomes" id="UP001591681"/>
    </source>
</evidence>
<protein>
    <recommendedName>
        <fullName evidence="7">RING-type domain-containing protein</fullName>
    </recommendedName>
</protein>
<accession>A0ABD1IWI5</accession>
<proteinExistence type="predicted"/>
<evidence type="ECO:0000259" key="7">
    <source>
        <dbReference type="PROSITE" id="PS51873"/>
    </source>
</evidence>
<evidence type="ECO:0000313" key="8">
    <source>
        <dbReference type="EMBL" id="KAL2079331.1"/>
    </source>
</evidence>